<evidence type="ECO:0000313" key="4">
    <source>
        <dbReference type="Proteomes" id="UP000267289"/>
    </source>
</evidence>
<dbReference type="PANTHER" id="PTHR14969:SF13">
    <property type="entry name" value="AT30094P"/>
    <property type="match status" value="1"/>
</dbReference>
<evidence type="ECO:0000256" key="1">
    <source>
        <dbReference type="SAM" id="Phobius"/>
    </source>
</evidence>
<feature type="transmembrane region" description="Helical" evidence="1">
    <location>
        <begin position="203"/>
        <end position="221"/>
    </location>
</feature>
<keyword evidence="1" id="KW-0472">Membrane</keyword>
<dbReference type="InterPro" id="IPR036938">
    <property type="entry name" value="PAP2/HPO_sf"/>
</dbReference>
<dbReference type="InterPro" id="IPR000326">
    <property type="entry name" value="PAP2/HPO"/>
</dbReference>
<dbReference type="SUPFAM" id="SSF48317">
    <property type="entry name" value="Acid phosphatase/Vanadium-dependent haloperoxidase"/>
    <property type="match status" value="1"/>
</dbReference>
<feature type="transmembrane region" description="Helical" evidence="1">
    <location>
        <begin position="22"/>
        <end position="41"/>
    </location>
</feature>
<keyword evidence="1" id="KW-1133">Transmembrane helix</keyword>
<reference evidence="3 4" key="1">
    <citation type="submission" date="2018-09" db="EMBL/GenBank/DDBJ databases">
        <authorList>
            <person name="Tagini F."/>
        </authorList>
    </citation>
    <scope>NUCLEOTIDE SEQUENCE [LARGE SCALE GENOMIC DNA]</scope>
    <source>
        <strain evidence="3 4">MK13</strain>
    </source>
</reference>
<dbReference type="OrthoDB" id="5289372at2"/>
<keyword evidence="4" id="KW-1185">Reference proteome</keyword>
<accession>A0A498PPI0</accession>
<dbReference type="SMART" id="SM00014">
    <property type="entry name" value="acidPPc"/>
    <property type="match status" value="1"/>
</dbReference>
<feature type="transmembrane region" description="Helical" evidence="1">
    <location>
        <begin position="74"/>
        <end position="100"/>
    </location>
</feature>
<protein>
    <recommendedName>
        <fullName evidence="2">Phosphatidic acid phosphatase type 2/haloperoxidase domain-containing protein</fullName>
    </recommendedName>
</protein>
<dbReference type="Gene3D" id="1.20.144.10">
    <property type="entry name" value="Phosphatidic acid phosphatase type 2/haloperoxidase"/>
    <property type="match status" value="1"/>
</dbReference>
<proteinExistence type="predicted"/>
<feature type="transmembrane region" description="Helical" evidence="1">
    <location>
        <begin position="144"/>
        <end position="165"/>
    </location>
</feature>
<evidence type="ECO:0000313" key="3">
    <source>
        <dbReference type="EMBL" id="VBA33620.1"/>
    </source>
</evidence>
<dbReference type="Pfam" id="PF01569">
    <property type="entry name" value="PAP2"/>
    <property type="match status" value="1"/>
</dbReference>
<organism evidence="3 4">
    <name type="scientific">Mycobacterium innocens</name>
    <dbReference type="NCBI Taxonomy" id="2341083"/>
    <lineage>
        <taxon>Bacteria</taxon>
        <taxon>Bacillati</taxon>
        <taxon>Actinomycetota</taxon>
        <taxon>Actinomycetes</taxon>
        <taxon>Mycobacteriales</taxon>
        <taxon>Mycobacteriaceae</taxon>
        <taxon>Mycobacterium</taxon>
    </lineage>
</organism>
<dbReference type="AlphaFoldDB" id="A0A498PPI0"/>
<dbReference type="PANTHER" id="PTHR14969">
    <property type="entry name" value="SPHINGOSINE-1-PHOSPHATE PHOSPHOHYDROLASE"/>
    <property type="match status" value="1"/>
</dbReference>
<dbReference type="EMBL" id="UPHQ01000011">
    <property type="protein sequence ID" value="VBA33620.1"/>
    <property type="molecule type" value="Genomic_DNA"/>
</dbReference>
<feature type="domain" description="Phosphatidic acid phosphatase type 2/haloperoxidase" evidence="2">
    <location>
        <begin position="104"/>
        <end position="218"/>
    </location>
</feature>
<dbReference type="Proteomes" id="UP000267289">
    <property type="component" value="Unassembled WGS sequence"/>
</dbReference>
<feature type="transmembrane region" description="Helical" evidence="1">
    <location>
        <begin position="107"/>
        <end position="124"/>
    </location>
</feature>
<feature type="transmembrane region" description="Helical" evidence="1">
    <location>
        <begin position="172"/>
        <end position="191"/>
    </location>
</feature>
<evidence type="ECO:0000259" key="2">
    <source>
        <dbReference type="SMART" id="SM00014"/>
    </source>
</evidence>
<name>A0A498PPI0_9MYCO</name>
<keyword evidence="1" id="KW-0812">Transmembrane</keyword>
<sequence length="238" mass="25564">MGPLGPGCTVAWYPLNVIRRPISVAVMLAAAATVGYALLWVGHRQDWGWVHGLDWSLLNAAHDIGIKHPAWVDFWVGVSFVLGPIPMRLIGMVMAVVAALQHKVRMALLLLACLPLNGLVTMAAKDLAGRPRPVTEFVAAPSTSFPSGHALELTASVLALLIFLLPLTSQRWVRVVSVAVAALGVLTVGTARVALNVHHPSDVIAGWLLGYVYFLVCLWVFRPLPVTGAEPARLAEAR</sequence>
<gene>
    <name evidence="3" type="ORF">LAUMK13_00314</name>
</gene>